<keyword evidence="2" id="KW-0820">tRNA-binding</keyword>
<protein>
    <recommendedName>
        <fullName evidence="1">peptidyl-tRNA hydrolase</fullName>
        <ecNumber evidence="1">3.1.1.29</ecNumber>
    </recommendedName>
</protein>
<dbReference type="NCBIfam" id="TIGR00447">
    <property type="entry name" value="pth"/>
    <property type="match status" value="1"/>
</dbReference>
<organism evidence="6 7">
    <name type="scientific">Scleroderma citrinum Foug A</name>
    <dbReference type="NCBI Taxonomy" id="1036808"/>
    <lineage>
        <taxon>Eukaryota</taxon>
        <taxon>Fungi</taxon>
        <taxon>Dikarya</taxon>
        <taxon>Basidiomycota</taxon>
        <taxon>Agaricomycotina</taxon>
        <taxon>Agaricomycetes</taxon>
        <taxon>Agaricomycetidae</taxon>
        <taxon>Boletales</taxon>
        <taxon>Sclerodermatineae</taxon>
        <taxon>Sclerodermataceae</taxon>
        <taxon>Scleroderma</taxon>
    </lineage>
</organism>
<reference evidence="6 7" key="1">
    <citation type="submission" date="2014-04" db="EMBL/GenBank/DDBJ databases">
        <authorList>
            <consortium name="DOE Joint Genome Institute"/>
            <person name="Kuo A."/>
            <person name="Kohler A."/>
            <person name="Nagy L.G."/>
            <person name="Floudas D."/>
            <person name="Copeland A."/>
            <person name="Barry K.W."/>
            <person name="Cichocki N."/>
            <person name="Veneault-Fourrey C."/>
            <person name="LaButti K."/>
            <person name="Lindquist E.A."/>
            <person name="Lipzen A."/>
            <person name="Lundell T."/>
            <person name="Morin E."/>
            <person name="Murat C."/>
            <person name="Sun H."/>
            <person name="Tunlid A."/>
            <person name="Henrissat B."/>
            <person name="Grigoriev I.V."/>
            <person name="Hibbett D.S."/>
            <person name="Martin F."/>
            <person name="Nordberg H.P."/>
            <person name="Cantor M.N."/>
            <person name="Hua S.X."/>
        </authorList>
    </citation>
    <scope>NUCLEOTIDE SEQUENCE [LARGE SCALE GENOMIC DNA]</scope>
    <source>
        <strain evidence="6 7">Foug A</strain>
    </source>
</reference>
<reference evidence="7" key="2">
    <citation type="submission" date="2015-01" db="EMBL/GenBank/DDBJ databases">
        <title>Evolutionary Origins and Diversification of the Mycorrhizal Mutualists.</title>
        <authorList>
            <consortium name="DOE Joint Genome Institute"/>
            <consortium name="Mycorrhizal Genomics Consortium"/>
            <person name="Kohler A."/>
            <person name="Kuo A."/>
            <person name="Nagy L.G."/>
            <person name="Floudas D."/>
            <person name="Copeland A."/>
            <person name="Barry K.W."/>
            <person name="Cichocki N."/>
            <person name="Veneault-Fourrey C."/>
            <person name="LaButti K."/>
            <person name="Lindquist E.A."/>
            <person name="Lipzen A."/>
            <person name="Lundell T."/>
            <person name="Morin E."/>
            <person name="Murat C."/>
            <person name="Riley R."/>
            <person name="Ohm R."/>
            <person name="Sun H."/>
            <person name="Tunlid A."/>
            <person name="Henrissat B."/>
            <person name="Grigoriev I.V."/>
            <person name="Hibbett D.S."/>
            <person name="Martin F."/>
        </authorList>
    </citation>
    <scope>NUCLEOTIDE SEQUENCE [LARGE SCALE GENOMIC DNA]</scope>
    <source>
        <strain evidence="7">Foug A</strain>
    </source>
</reference>
<evidence type="ECO:0000313" key="6">
    <source>
        <dbReference type="EMBL" id="KIM69285.1"/>
    </source>
</evidence>
<dbReference type="SUPFAM" id="SSF53178">
    <property type="entry name" value="Peptidyl-tRNA hydrolase-like"/>
    <property type="match status" value="1"/>
</dbReference>
<dbReference type="FunCoup" id="A0A0C3E963">
    <property type="interactions" value="121"/>
</dbReference>
<name>A0A0C3E963_9AGAM</name>
<dbReference type="AlphaFoldDB" id="A0A0C3E963"/>
<evidence type="ECO:0000256" key="1">
    <source>
        <dbReference type="ARBA" id="ARBA00013260"/>
    </source>
</evidence>
<dbReference type="InterPro" id="IPR001328">
    <property type="entry name" value="Pept_tRNA_hydro"/>
</dbReference>
<dbReference type="Pfam" id="PF01195">
    <property type="entry name" value="Pept_tRNA_hydro"/>
    <property type="match status" value="1"/>
</dbReference>
<keyword evidence="4" id="KW-0694">RNA-binding</keyword>
<dbReference type="InParanoid" id="A0A0C3E963"/>
<evidence type="ECO:0000256" key="2">
    <source>
        <dbReference type="ARBA" id="ARBA00022555"/>
    </source>
</evidence>
<gene>
    <name evidence="6" type="ORF">SCLCIDRAFT_19894</name>
</gene>
<dbReference type="Gene3D" id="3.40.50.1470">
    <property type="entry name" value="Peptidyl-tRNA hydrolase"/>
    <property type="match status" value="1"/>
</dbReference>
<dbReference type="HOGENOM" id="CLU_062456_2_3_1"/>
<dbReference type="Proteomes" id="UP000053989">
    <property type="component" value="Unassembled WGS sequence"/>
</dbReference>
<dbReference type="GO" id="GO:0000049">
    <property type="term" value="F:tRNA binding"/>
    <property type="evidence" value="ECO:0007669"/>
    <property type="project" value="UniProtKB-KW"/>
</dbReference>
<dbReference type="OrthoDB" id="1711136at2759"/>
<dbReference type="EMBL" id="KN822007">
    <property type="protein sequence ID" value="KIM69285.1"/>
    <property type="molecule type" value="Genomic_DNA"/>
</dbReference>
<evidence type="ECO:0000256" key="5">
    <source>
        <dbReference type="ARBA" id="ARBA00038063"/>
    </source>
</evidence>
<comment type="similarity">
    <text evidence="5">Belongs to the PTH family.</text>
</comment>
<evidence type="ECO:0000313" key="7">
    <source>
        <dbReference type="Proteomes" id="UP000053989"/>
    </source>
</evidence>
<dbReference type="PANTHER" id="PTHR17224:SF1">
    <property type="entry name" value="PEPTIDYL-TRNA HYDROLASE"/>
    <property type="match status" value="1"/>
</dbReference>
<accession>A0A0C3E963</accession>
<dbReference type="EC" id="3.1.1.29" evidence="1"/>
<dbReference type="PANTHER" id="PTHR17224">
    <property type="entry name" value="PEPTIDYL-TRNA HYDROLASE"/>
    <property type="match status" value="1"/>
</dbReference>
<dbReference type="InterPro" id="IPR036416">
    <property type="entry name" value="Pept_tRNA_hydro_sf"/>
</dbReference>
<dbReference type="PROSITE" id="PS01196">
    <property type="entry name" value="PEPT_TRNA_HYDROL_2"/>
    <property type="match status" value="1"/>
</dbReference>
<keyword evidence="7" id="KW-1185">Reference proteome</keyword>
<evidence type="ECO:0000256" key="4">
    <source>
        <dbReference type="ARBA" id="ARBA00022884"/>
    </source>
</evidence>
<proteinExistence type="inferred from homology"/>
<dbReference type="STRING" id="1036808.A0A0C3E963"/>
<dbReference type="InterPro" id="IPR018171">
    <property type="entry name" value="Pept_tRNA_hydro_CS"/>
</dbReference>
<keyword evidence="3" id="KW-0378">Hydrolase</keyword>
<sequence length="188" mass="20100">MSARLLVVGLGNIPYPKTRHSVGHYIVDALVVRFGIRMDLDRSLGGFIGHGNVLLSDSTVSLSLFKPKPLMNITGPSVAKALRGTVGFHRSMVVIHDSLGHKTKALSVKLGGSANGHNGVRSVISALGGSADFYRFRIGIGRERDIDASEYVLSRLSHDELVHWGDDGIGLDIICSELGSVARNQAST</sequence>
<evidence type="ECO:0000256" key="3">
    <source>
        <dbReference type="ARBA" id="ARBA00022801"/>
    </source>
</evidence>
<dbReference type="GO" id="GO:0004045">
    <property type="term" value="F:peptidyl-tRNA hydrolase activity"/>
    <property type="evidence" value="ECO:0007669"/>
    <property type="project" value="UniProtKB-EC"/>
</dbReference>